<sequence>MNETCPLRTSVSAAALPLYGMCWALMPALSMKTSAVRCPMDPLPDEANVYFSGLLRSRSINSCALLAGKLDEVTST</sequence>
<dbReference type="Proteomes" id="UP000255014">
    <property type="component" value="Unassembled WGS sequence"/>
</dbReference>
<protein>
    <submittedName>
        <fullName evidence="1">Uncharacterized protein</fullName>
    </submittedName>
</protein>
<evidence type="ECO:0000313" key="2">
    <source>
        <dbReference type="Proteomes" id="UP000255014"/>
    </source>
</evidence>
<dbReference type="EMBL" id="UFTT01000002">
    <property type="protein sequence ID" value="SUV63796.1"/>
    <property type="molecule type" value="Genomic_DNA"/>
</dbReference>
<proteinExistence type="predicted"/>
<reference evidence="1 2" key="1">
    <citation type="submission" date="2018-06" db="EMBL/GenBank/DDBJ databases">
        <authorList>
            <consortium name="Pathogen Informatics"/>
            <person name="Doyle S."/>
        </authorList>
    </citation>
    <scope>NUCLEOTIDE SEQUENCE [LARGE SCALE GENOMIC DNA]</scope>
    <source>
        <strain evidence="1 2">NCTC10911</strain>
    </source>
</reference>
<gene>
    <name evidence="1" type="ORF">NCTC10911_00802</name>
</gene>
<accession>A0A0E8C961</accession>
<name>A0A0E8C961_BORPT</name>
<dbReference type="AlphaFoldDB" id="A0A0E8C961"/>
<organism evidence="1 2">
    <name type="scientific">Bordetella pertussis</name>
    <dbReference type="NCBI Taxonomy" id="520"/>
    <lineage>
        <taxon>Bacteria</taxon>
        <taxon>Pseudomonadati</taxon>
        <taxon>Pseudomonadota</taxon>
        <taxon>Betaproteobacteria</taxon>
        <taxon>Burkholderiales</taxon>
        <taxon>Alcaligenaceae</taxon>
        <taxon>Bordetella</taxon>
    </lineage>
</organism>
<evidence type="ECO:0000313" key="1">
    <source>
        <dbReference type="EMBL" id="SUV63796.1"/>
    </source>
</evidence>